<evidence type="ECO:0000259" key="1">
    <source>
        <dbReference type="Pfam" id="PF12776"/>
    </source>
</evidence>
<evidence type="ECO:0000313" key="3">
    <source>
        <dbReference type="Proteomes" id="UP000245207"/>
    </source>
</evidence>
<dbReference type="OrthoDB" id="1434562at2759"/>
<sequence length="309" mass="35640">METSNKCNDGTKVKRELFVWTTQLNEAFIQAMLKEQDNGNRVDGTFTSQAYTNMVEELGKIKKDITKKHLKKRLKTLKEHFSQYYDIFRGAALSGFSWNPITRLLEAEDDVWEKLIEAKPEAEKWRTKLINHYNQMLDLFGKDRATGGAAHTAKERRNQMNINEERNDTIDEIDQLLETNDVSLENFDTNESIQGTPNSQVKLPTTTKIKSKKRKVEEDDAFMSKIVSSLNNIAVAIDRSSKVMEHSRPHVYSEGEIYKELHLMGMKRDDIPMAYLFLVERPDKVPKDLPNLITWGDTASLQQSLKLNP</sequence>
<evidence type="ECO:0000313" key="2">
    <source>
        <dbReference type="EMBL" id="PWA38551.1"/>
    </source>
</evidence>
<dbReference type="PANTHER" id="PTHR46929:SF4">
    <property type="entry name" value="MYB_SANT-LIKE DOMAIN-CONTAINING PROTEIN"/>
    <property type="match status" value="1"/>
</dbReference>
<dbReference type="AlphaFoldDB" id="A0A2U1KPA5"/>
<dbReference type="Pfam" id="PF12776">
    <property type="entry name" value="Myb_DNA-bind_3"/>
    <property type="match status" value="1"/>
</dbReference>
<name>A0A2U1KPA5_ARTAN</name>
<protein>
    <submittedName>
        <fullName evidence="2">Myb/SANT-like domain-containing protein</fullName>
    </submittedName>
</protein>
<dbReference type="EMBL" id="PKPP01015521">
    <property type="protein sequence ID" value="PWA38551.1"/>
    <property type="molecule type" value="Genomic_DNA"/>
</dbReference>
<feature type="domain" description="Myb/SANT-like" evidence="1">
    <location>
        <begin position="20"/>
        <end position="114"/>
    </location>
</feature>
<reference evidence="2 3" key="1">
    <citation type="journal article" date="2018" name="Mol. Plant">
        <title>The genome of Artemisia annua provides insight into the evolution of Asteraceae family and artemisinin biosynthesis.</title>
        <authorList>
            <person name="Shen Q."/>
            <person name="Zhang L."/>
            <person name="Liao Z."/>
            <person name="Wang S."/>
            <person name="Yan T."/>
            <person name="Shi P."/>
            <person name="Liu M."/>
            <person name="Fu X."/>
            <person name="Pan Q."/>
            <person name="Wang Y."/>
            <person name="Lv Z."/>
            <person name="Lu X."/>
            <person name="Zhang F."/>
            <person name="Jiang W."/>
            <person name="Ma Y."/>
            <person name="Chen M."/>
            <person name="Hao X."/>
            <person name="Li L."/>
            <person name="Tang Y."/>
            <person name="Lv G."/>
            <person name="Zhou Y."/>
            <person name="Sun X."/>
            <person name="Brodelius P.E."/>
            <person name="Rose J.K.C."/>
            <person name="Tang K."/>
        </authorList>
    </citation>
    <scope>NUCLEOTIDE SEQUENCE [LARGE SCALE GENOMIC DNA]</scope>
    <source>
        <strain evidence="3">cv. Huhao1</strain>
        <tissue evidence="2">Leaf</tissue>
    </source>
</reference>
<accession>A0A2U1KPA5</accession>
<keyword evidence="3" id="KW-1185">Reference proteome</keyword>
<dbReference type="PANTHER" id="PTHR46929">
    <property type="entry name" value="EXPRESSED PROTEIN"/>
    <property type="match status" value="1"/>
</dbReference>
<organism evidence="2 3">
    <name type="scientific">Artemisia annua</name>
    <name type="common">Sweet wormwood</name>
    <dbReference type="NCBI Taxonomy" id="35608"/>
    <lineage>
        <taxon>Eukaryota</taxon>
        <taxon>Viridiplantae</taxon>
        <taxon>Streptophyta</taxon>
        <taxon>Embryophyta</taxon>
        <taxon>Tracheophyta</taxon>
        <taxon>Spermatophyta</taxon>
        <taxon>Magnoliopsida</taxon>
        <taxon>eudicotyledons</taxon>
        <taxon>Gunneridae</taxon>
        <taxon>Pentapetalae</taxon>
        <taxon>asterids</taxon>
        <taxon>campanulids</taxon>
        <taxon>Asterales</taxon>
        <taxon>Asteraceae</taxon>
        <taxon>Asteroideae</taxon>
        <taxon>Anthemideae</taxon>
        <taxon>Artemisiinae</taxon>
        <taxon>Artemisia</taxon>
    </lineage>
</organism>
<proteinExistence type="predicted"/>
<comment type="caution">
    <text evidence="2">The sequence shown here is derived from an EMBL/GenBank/DDBJ whole genome shotgun (WGS) entry which is preliminary data.</text>
</comment>
<dbReference type="Proteomes" id="UP000245207">
    <property type="component" value="Unassembled WGS sequence"/>
</dbReference>
<dbReference type="InterPro" id="IPR024752">
    <property type="entry name" value="Myb/SANT-like_dom"/>
</dbReference>
<gene>
    <name evidence="2" type="ORF">CTI12_AA580280</name>
</gene>